<name>A0A1F5GBH5_9BACT</name>
<dbReference type="EMBL" id="MFAY01000016">
    <property type="protein sequence ID" value="OGD89199.1"/>
    <property type="molecule type" value="Genomic_DNA"/>
</dbReference>
<evidence type="ECO:0000313" key="1">
    <source>
        <dbReference type="EMBL" id="OGD89199.1"/>
    </source>
</evidence>
<sequence>MDFGQEDSAWERINQLIDEGSCWQAANEVAQLMHGPDAKPTIDEQYIEGILRLGFALTPTGEFVSEVEAFLKERR</sequence>
<dbReference type="Proteomes" id="UP000178577">
    <property type="component" value="Unassembled WGS sequence"/>
</dbReference>
<proteinExistence type="predicted"/>
<evidence type="ECO:0000313" key="2">
    <source>
        <dbReference type="Proteomes" id="UP000178577"/>
    </source>
</evidence>
<accession>A0A1F5GBH5</accession>
<dbReference type="AlphaFoldDB" id="A0A1F5GBH5"/>
<protein>
    <submittedName>
        <fullName evidence="1">Uncharacterized protein</fullName>
    </submittedName>
</protein>
<comment type="caution">
    <text evidence="1">The sequence shown here is derived from an EMBL/GenBank/DDBJ whole genome shotgun (WGS) entry which is preliminary data.</text>
</comment>
<organism evidence="1 2">
    <name type="scientific">Candidatus Curtissbacteria bacterium RIFCSPHIGHO2_01_FULL_40_12</name>
    <dbReference type="NCBI Taxonomy" id="1797710"/>
    <lineage>
        <taxon>Bacteria</taxon>
        <taxon>Candidatus Curtissiibacteriota</taxon>
    </lineage>
</organism>
<gene>
    <name evidence="1" type="ORF">A2693_02335</name>
</gene>
<reference evidence="1 2" key="1">
    <citation type="journal article" date="2016" name="Nat. Commun.">
        <title>Thousands of microbial genomes shed light on interconnected biogeochemical processes in an aquifer system.</title>
        <authorList>
            <person name="Anantharaman K."/>
            <person name="Brown C.T."/>
            <person name="Hug L.A."/>
            <person name="Sharon I."/>
            <person name="Castelle C.J."/>
            <person name="Probst A.J."/>
            <person name="Thomas B.C."/>
            <person name="Singh A."/>
            <person name="Wilkins M.J."/>
            <person name="Karaoz U."/>
            <person name="Brodie E.L."/>
            <person name="Williams K.H."/>
            <person name="Hubbard S.S."/>
            <person name="Banfield J.F."/>
        </authorList>
    </citation>
    <scope>NUCLEOTIDE SEQUENCE [LARGE SCALE GENOMIC DNA]</scope>
</reference>